<dbReference type="PANTHER" id="PTHR30474:SF2">
    <property type="entry name" value="PEPTIDOGLYCAN GLYCOSYLTRANSFERASE FTSW-RELATED"/>
    <property type="match status" value="1"/>
</dbReference>
<organism evidence="18 19">
    <name type="scientific">Candidatus Enterococcus willemsii</name>
    <dbReference type="NCBI Taxonomy" id="1857215"/>
    <lineage>
        <taxon>Bacteria</taxon>
        <taxon>Bacillati</taxon>
        <taxon>Bacillota</taxon>
        <taxon>Bacilli</taxon>
        <taxon>Lactobacillales</taxon>
        <taxon>Enterococcaceae</taxon>
        <taxon>Enterococcus</taxon>
    </lineage>
</organism>
<evidence type="ECO:0000256" key="7">
    <source>
        <dbReference type="ARBA" id="ARBA00022989"/>
    </source>
</evidence>
<comment type="caution">
    <text evidence="18">The sequence shown here is derived from an EMBL/GenBank/DDBJ whole genome shotgun (WGS) entry which is preliminary data.</text>
</comment>
<evidence type="ECO:0000313" key="19">
    <source>
        <dbReference type="Proteomes" id="UP000782705"/>
    </source>
</evidence>
<keyword evidence="18" id="KW-0132">Cell division</keyword>
<evidence type="ECO:0000256" key="11">
    <source>
        <dbReference type="ARBA" id="ARBA00038053"/>
    </source>
</evidence>
<evidence type="ECO:0000256" key="12">
    <source>
        <dbReference type="ARBA" id="ARBA00041185"/>
    </source>
</evidence>
<dbReference type="EC" id="2.4.99.28" evidence="14"/>
<feature type="transmembrane region" description="Helical" evidence="17">
    <location>
        <begin position="171"/>
        <end position="191"/>
    </location>
</feature>
<sequence>MPNKIKKRHLLDLGIIIPYLILSVIGLMMVYSTTSYVMLSNGQNYARQAILQFAFWIVSLLIIVFIYKMKTSFLKNQGLTQTAMFIISILLLVVFLFPPVNGARGWIKLGALGTIQPVEFLKFIVIWFLSAALAKRQQSIQNDFWPSTRGLLLIVGLQLVVIGLYPDLGNAAIIVLLVMTVLLSSGVNYLLTLYTGVVAIVGSIVTVFLVNTVGKLFLPKYVLARFAIFQNPFLDEFGDGHQLIHGYYAMFNGGLFGRGLGNSIQKKGFLKFAETDFAFTIVVEELGLLAAILILGLLIYMIARIILIGIRSSDAFNSMMCIGIGALFLISIFINLGGVTGIIPLTGITFPFISQGGSSLLMFSICIGFVLNISADEKKKTYQLDN</sequence>
<dbReference type="PANTHER" id="PTHR30474">
    <property type="entry name" value="CELL CYCLE PROTEIN"/>
    <property type="match status" value="1"/>
</dbReference>
<evidence type="ECO:0000256" key="16">
    <source>
        <dbReference type="ARBA" id="ARBA00049966"/>
    </source>
</evidence>
<evidence type="ECO:0000256" key="13">
    <source>
        <dbReference type="ARBA" id="ARBA00041418"/>
    </source>
</evidence>
<comment type="catalytic activity">
    <reaction evidence="15">
        <text>[GlcNAc-(1-&gt;4)-Mur2Ac(oyl-L-Ala-gamma-D-Glu-L-Lys-D-Ala-D-Ala)](n)-di-trans,octa-cis-undecaprenyl diphosphate + beta-D-GlcNAc-(1-&gt;4)-Mur2Ac(oyl-L-Ala-gamma-D-Glu-L-Lys-D-Ala-D-Ala)-di-trans,octa-cis-undecaprenyl diphosphate = [GlcNAc-(1-&gt;4)-Mur2Ac(oyl-L-Ala-gamma-D-Glu-L-Lys-D-Ala-D-Ala)](n+1)-di-trans,octa-cis-undecaprenyl diphosphate + di-trans,octa-cis-undecaprenyl diphosphate + H(+)</text>
        <dbReference type="Rhea" id="RHEA:23708"/>
        <dbReference type="Rhea" id="RHEA-COMP:9602"/>
        <dbReference type="Rhea" id="RHEA-COMP:9603"/>
        <dbReference type="ChEBI" id="CHEBI:15378"/>
        <dbReference type="ChEBI" id="CHEBI:58405"/>
        <dbReference type="ChEBI" id="CHEBI:60033"/>
        <dbReference type="ChEBI" id="CHEBI:78435"/>
        <dbReference type="EC" id="2.4.99.28"/>
    </reaction>
</comment>
<evidence type="ECO:0000256" key="3">
    <source>
        <dbReference type="ARBA" id="ARBA00022679"/>
    </source>
</evidence>
<keyword evidence="5" id="KW-0133">Cell shape</keyword>
<reference evidence="18 19" key="1">
    <citation type="submission" date="2016-06" db="EMBL/GenBank/DDBJ databases">
        <title>Four novel species of enterococci isolated from chicken manure.</title>
        <authorList>
            <person name="Van Tyne D."/>
        </authorList>
    </citation>
    <scope>NUCLEOTIDE SEQUENCE [LARGE SCALE GENOMIC DNA]</scope>
    <source>
        <strain evidence="18 19">CU12B</strain>
    </source>
</reference>
<protein>
    <recommendedName>
        <fullName evidence="12">Probable peptidoglycan glycosyltransferase FtsW</fullName>
        <ecNumber evidence="14">2.4.99.28</ecNumber>
    </recommendedName>
    <alternativeName>
        <fullName evidence="13">Cell division protein FtsW</fullName>
    </alternativeName>
    <alternativeName>
        <fullName evidence="10">Cell wall polymerase</fullName>
    </alternativeName>
    <alternativeName>
        <fullName evidence="9">Peptidoglycan polymerase</fullName>
    </alternativeName>
</protein>
<keyword evidence="2" id="KW-0328">Glycosyltransferase</keyword>
<proteinExistence type="inferred from homology"/>
<feature type="transmembrane region" description="Helical" evidence="17">
    <location>
        <begin position="198"/>
        <end position="218"/>
    </location>
</feature>
<evidence type="ECO:0000256" key="4">
    <source>
        <dbReference type="ARBA" id="ARBA00022692"/>
    </source>
</evidence>
<evidence type="ECO:0000313" key="18">
    <source>
        <dbReference type="EMBL" id="KAF1302762.1"/>
    </source>
</evidence>
<keyword evidence="18" id="KW-0131">Cell cycle</keyword>
<evidence type="ECO:0000256" key="17">
    <source>
        <dbReference type="SAM" id="Phobius"/>
    </source>
</evidence>
<dbReference type="Proteomes" id="UP000782705">
    <property type="component" value="Unassembled WGS sequence"/>
</dbReference>
<evidence type="ECO:0000256" key="14">
    <source>
        <dbReference type="ARBA" id="ARBA00044770"/>
    </source>
</evidence>
<keyword evidence="3" id="KW-0808">Transferase</keyword>
<feature type="transmembrane region" description="Helical" evidence="17">
    <location>
        <begin position="109"/>
        <end position="134"/>
    </location>
</feature>
<feature type="transmembrane region" description="Helical" evidence="17">
    <location>
        <begin position="319"/>
        <end position="346"/>
    </location>
</feature>
<keyword evidence="7 17" id="KW-1133">Transmembrane helix</keyword>
<comment type="subcellular location">
    <subcellularLocation>
        <location evidence="1">Membrane</location>
        <topology evidence="1">Multi-pass membrane protein</topology>
    </subcellularLocation>
</comment>
<dbReference type="GO" id="GO:0051301">
    <property type="term" value="P:cell division"/>
    <property type="evidence" value="ECO:0007669"/>
    <property type="project" value="UniProtKB-KW"/>
</dbReference>
<keyword evidence="8 17" id="KW-0472">Membrane</keyword>
<feature type="transmembrane region" description="Helical" evidence="17">
    <location>
        <begin position="286"/>
        <end position="307"/>
    </location>
</feature>
<keyword evidence="4 17" id="KW-0812">Transmembrane</keyword>
<evidence type="ECO:0000256" key="6">
    <source>
        <dbReference type="ARBA" id="ARBA00022984"/>
    </source>
</evidence>
<keyword evidence="6" id="KW-0573">Peptidoglycan synthesis</keyword>
<accession>A0ABQ6YXP5</accession>
<dbReference type="Pfam" id="PF01098">
    <property type="entry name" value="FTSW_RODA_SPOVE"/>
    <property type="match status" value="1"/>
</dbReference>
<feature type="transmembrane region" description="Helical" evidence="17">
    <location>
        <begin position="352"/>
        <end position="373"/>
    </location>
</feature>
<dbReference type="InterPro" id="IPR001182">
    <property type="entry name" value="FtsW/RodA"/>
</dbReference>
<dbReference type="InterPro" id="IPR018365">
    <property type="entry name" value="Cell_cycle_FtsW-rel_CS"/>
</dbReference>
<keyword evidence="19" id="KW-1185">Reference proteome</keyword>
<comment type="function">
    <text evidence="16">Peptidoglycan polymerase that is essential for cell division.</text>
</comment>
<feature type="transmembrane region" description="Helical" evidence="17">
    <location>
        <begin position="146"/>
        <end position="165"/>
    </location>
</feature>
<dbReference type="RefSeq" id="WP_161902670.1">
    <property type="nucleotide sequence ID" value="NZ_MAEL01000046.1"/>
</dbReference>
<evidence type="ECO:0000256" key="1">
    <source>
        <dbReference type="ARBA" id="ARBA00004141"/>
    </source>
</evidence>
<evidence type="ECO:0000256" key="15">
    <source>
        <dbReference type="ARBA" id="ARBA00049902"/>
    </source>
</evidence>
<comment type="similarity">
    <text evidence="11">Belongs to the SEDS family. FtsW subfamily.</text>
</comment>
<evidence type="ECO:0000256" key="8">
    <source>
        <dbReference type="ARBA" id="ARBA00023136"/>
    </source>
</evidence>
<evidence type="ECO:0000256" key="2">
    <source>
        <dbReference type="ARBA" id="ARBA00022676"/>
    </source>
</evidence>
<dbReference type="EMBL" id="MAEL01000046">
    <property type="protein sequence ID" value="KAF1302762.1"/>
    <property type="molecule type" value="Genomic_DNA"/>
</dbReference>
<evidence type="ECO:0000256" key="9">
    <source>
        <dbReference type="ARBA" id="ARBA00032370"/>
    </source>
</evidence>
<evidence type="ECO:0000256" key="5">
    <source>
        <dbReference type="ARBA" id="ARBA00022960"/>
    </source>
</evidence>
<evidence type="ECO:0000256" key="10">
    <source>
        <dbReference type="ARBA" id="ARBA00033270"/>
    </source>
</evidence>
<feature type="transmembrane region" description="Helical" evidence="17">
    <location>
        <begin position="79"/>
        <end position="97"/>
    </location>
</feature>
<name>A0ABQ6YXP5_9ENTE</name>
<feature type="transmembrane region" description="Helical" evidence="17">
    <location>
        <begin position="45"/>
        <end position="67"/>
    </location>
</feature>
<gene>
    <name evidence="18" type="ORF">BAU17_05615</name>
</gene>
<feature type="transmembrane region" description="Helical" evidence="17">
    <location>
        <begin position="12"/>
        <end position="33"/>
    </location>
</feature>
<dbReference type="PROSITE" id="PS00428">
    <property type="entry name" value="FTSW_RODA_SPOVE"/>
    <property type="match status" value="1"/>
</dbReference>